<accession>A0AAW0CDA7</accession>
<keyword evidence="4" id="KW-1185">Reference proteome</keyword>
<reference evidence="3 4" key="1">
    <citation type="submission" date="2024-01" db="EMBL/GenBank/DDBJ databases">
        <title>A draft genome for a cacao thread blight-causing isolate of Paramarasmius palmivorus.</title>
        <authorList>
            <person name="Baruah I.K."/>
            <person name="Bukari Y."/>
            <person name="Amoako-Attah I."/>
            <person name="Meinhardt L.W."/>
            <person name="Bailey B.A."/>
            <person name="Cohen S.P."/>
        </authorList>
    </citation>
    <scope>NUCLEOTIDE SEQUENCE [LARGE SCALE GENOMIC DNA]</scope>
    <source>
        <strain evidence="3 4">GH-12</strain>
    </source>
</reference>
<feature type="transmembrane region" description="Helical" evidence="2">
    <location>
        <begin position="62"/>
        <end position="85"/>
    </location>
</feature>
<name>A0AAW0CDA7_9AGAR</name>
<protein>
    <submittedName>
        <fullName evidence="3">Uncharacterized protein</fullName>
    </submittedName>
</protein>
<evidence type="ECO:0000313" key="3">
    <source>
        <dbReference type="EMBL" id="KAK7037606.1"/>
    </source>
</evidence>
<feature type="transmembrane region" description="Helical" evidence="2">
    <location>
        <begin position="28"/>
        <end position="50"/>
    </location>
</feature>
<keyword evidence="2" id="KW-1133">Transmembrane helix</keyword>
<feature type="region of interest" description="Disordered" evidence="1">
    <location>
        <begin position="122"/>
        <end position="145"/>
    </location>
</feature>
<keyword evidence="2" id="KW-0812">Transmembrane</keyword>
<comment type="caution">
    <text evidence="3">The sequence shown here is derived from an EMBL/GenBank/DDBJ whole genome shotgun (WGS) entry which is preliminary data.</text>
</comment>
<dbReference type="AlphaFoldDB" id="A0AAW0CDA7"/>
<evidence type="ECO:0000256" key="2">
    <source>
        <dbReference type="SAM" id="Phobius"/>
    </source>
</evidence>
<proteinExistence type="predicted"/>
<keyword evidence="2" id="KW-0472">Membrane</keyword>
<evidence type="ECO:0000256" key="1">
    <source>
        <dbReference type="SAM" id="MobiDB-lite"/>
    </source>
</evidence>
<evidence type="ECO:0000313" key="4">
    <source>
        <dbReference type="Proteomes" id="UP001383192"/>
    </source>
</evidence>
<dbReference type="EMBL" id="JAYKXP010000045">
    <property type="protein sequence ID" value="KAK7037606.1"/>
    <property type="molecule type" value="Genomic_DNA"/>
</dbReference>
<organism evidence="3 4">
    <name type="scientific">Paramarasmius palmivorus</name>
    <dbReference type="NCBI Taxonomy" id="297713"/>
    <lineage>
        <taxon>Eukaryota</taxon>
        <taxon>Fungi</taxon>
        <taxon>Dikarya</taxon>
        <taxon>Basidiomycota</taxon>
        <taxon>Agaricomycotina</taxon>
        <taxon>Agaricomycetes</taxon>
        <taxon>Agaricomycetidae</taxon>
        <taxon>Agaricales</taxon>
        <taxon>Marasmiineae</taxon>
        <taxon>Marasmiaceae</taxon>
        <taxon>Paramarasmius</taxon>
    </lineage>
</organism>
<dbReference type="Proteomes" id="UP001383192">
    <property type="component" value="Unassembled WGS sequence"/>
</dbReference>
<gene>
    <name evidence="3" type="ORF">VNI00_010818</name>
</gene>
<sequence>MIALRIFHVSRAAVKVLGNNVSRTYKTVIAIILESGIIYPLCLSILGGFTAPTRNASSVASLLLKTCWIPLAGIAPTLIVIRIALEVTHDTVEATLTTFRAASRHGAGPVIDVRQYSRYRGSSMLSERSDEGPPLPSDLEAPQVQ</sequence>